<protein>
    <submittedName>
        <fullName evidence="2">Retropepsin-like domain-containing protein</fullName>
    </submittedName>
</protein>
<organism evidence="2 3">
    <name type="scientific">Reichenbachiella ulvae</name>
    <dbReference type="NCBI Taxonomy" id="2980104"/>
    <lineage>
        <taxon>Bacteria</taxon>
        <taxon>Pseudomonadati</taxon>
        <taxon>Bacteroidota</taxon>
        <taxon>Cytophagia</taxon>
        <taxon>Cytophagales</taxon>
        <taxon>Reichenbachiellaceae</taxon>
        <taxon>Reichenbachiella</taxon>
    </lineage>
</organism>
<dbReference type="RefSeq" id="WP_264136136.1">
    <property type="nucleotide sequence ID" value="NZ_JAOYOD010000001.1"/>
</dbReference>
<dbReference type="SUPFAM" id="SSF50630">
    <property type="entry name" value="Acid proteases"/>
    <property type="match status" value="1"/>
</dbReference>
<dbReference type="Pfam" id="PF13650">
    <property type="entry name" value="Asp_protease_2"/>
    <property type="match status" value="1"/>
</dbReference>
<keyword evidence="3" id="KW-1185">Reference proteome</keyword>
<dbReference type="InterPro" id="IPR021109">
    <property type="entry name" value="Peptidase_aspartic_dom_sf"/>
</dbReference>
<dbReference type="Gene3D" id="2.40.70.10">
    <property type="entry name" value="Acid Proteases"/>
    <property type="match status" value="1"/>
</dbReference>
<dbReference type="EMBL" id="JAOYOD010000001">
    <property type="protein sequence ID" value="MCV9385345.1"/>
    <property type="molecule type" value="Genomic_DNA"/>
</dbReference>
<proteinExistence type="predicted"/>
<evidence type="ECO:0000313" key="2">
    <source>
        <dbReference type="EMBL" id="MCV9385345.1"/>
    </source>
</evidence>
<reference evidence="2 3" key="1">
    <citation type="submission" date="2022-10" db="EMBL/GenBank/DDBJ databases">
        <title>Comparative genomics and taxonomic characterization of three novel marine species of genus Reichenbachiella exhibiting antioxidant and polysaccharide degradation activities.</title>
        <authorList>
            <person name="Muhammad N."/>
            <person name="Lee Y.-J."/>
            <person name="Ko J."/>
            <person name="Kim S.-G."/>
        </authorList>
    </citation>
    <scope>NUCLEOTIDE SEQUENCE [LARGE SCALE GENOMIC DNA]</scope>
    <source>
        <strain evidence="2 3">ABR2-5</strain>
    </source>
</reference>
<dbReference type="Proteomes" id="UP001300692">
    <property type="component" value="Unassembled WGS sequence"/>
</dbReference>
<feature type="chain" id="PRO_5045603142" evidence="1">
    <location>
        <begin position="20"/>
        <end position="178"/>
    </location>
</feature>
<accession>A0ABT3CNQ4</accession>
<gene>
    <name evidence="2" type="ORF">N7U62_01650</name>
</gene>
<name>A0ABT3CNQ4_9BACT</name>
<keyword evidence="1" id="KW-0732">Signal</keyword>
<comment type="caution">
    <text evidence="2">The sequence shown here is derived from an EMBL/GenBank/DDBJ whole genome shotgun (WGS) entry which is preliminary data.</text>
</comment>
<evidence type="ECO:0000256" key="1">
    <source>
        <dbReference type="SAM" id="SignalP"/>
    </source>
</evidence>
<sequence>MKKQFLILALMILSIPLCMGQKFNTLEMHYHDKPIVEMELNGKKTWVLLDTGSDISVLNLKAKDKYEFHAHQDFNQTIKVAGFGTRHNELHQVTNAELYFGDVKLRSVYYAYDISHIAASIRARTDKTITAIIGTNLMRDYGFVIDMGTQKVSMTYKVKKKDRNQDDNNGLFTIAKRN</sequence>
<feature type="signal peptide" evidence="1">
    <location>
        <begin position="1"/>
        <end position="19"/>
    </location>
</feature>
<evidence type="ECO:0000313" key="3">
    <source>
        <dbReference type="Proteomes" id="UP001300692"/>
    </source>
</evidence>